<dbReference type="Gene3D" id="3.30.1540.10">
    <property type="entry name" value="formyl-coa transferase, domain 3"/>
    <property type="match status" value="1"/>
</dbReference>
<dbReference type="Gene3D" id="3.40.50.10540">
    <property type="entry name" value="Crotonobetainyl-coa:carnitine coa-transferase, domain 1"/>
    <property type="match status" value="1"/>
</dbReference>
<dbReference type="InterPro" id="IPR050483">
    <property type="entry name" value="CoA-transferase_III_domain"/>
</dbReference>
<dbReference type="Pfam" id="PF02515">
    <property type="entry name" value="CoA_transf_3"/>
    <property type="match status" value="1"/>
</dbReference>
<dbReference type="EMBL" id="CAJHJG010005881">
    <property type="protein sequence ID" value="CAD6953283.1"/>
    <property type="molecule type" value="Genomic_DNA"/>
</dbReference>
<evidence type="ECO:0000256" key="2">
    <source>
        <dbReference type="ARBA" id="ARBA00022679"/>
    </source>
</evidence>
<name>A0ABN7J5A2_9BASI</name>
<evidence type="ECO:0000313" key="4">
    <source>
        <dbReference type="Proteomes" id="UP000836402"/>
    </source>
</evidence>
<dbReference type="PANTHER" id="PTHR48207:SF3">
    <property type="entry name" value="SUCCINATE--HYDROXYMETHYLGLUTARATE COA-TRANSFERASE"/>
    <property type="match status" value="1"/>
</dbReference>
<accession>A0ABN7J5A2</accession>
<comment type="caution">
    <text evidence="3">The sequence shown here is derived from an EMBL/GenBank/DDBJ whole genome shotgun (WGS) entry which is preliminary data.</text>
</comment>
<reference evidence="3" key="1">
    <citation type="submission" date="2020-10" db="EMBL/GenBank/DDBJ databases">
        <authorList>
            <person name="Sedaghatjoo S."/>
        </authorList>
    </citation>
    <scope>NUCLEOTIDE SEQUENCE</scope>
    <source>
        <strain evidence="3">AZH3</strain>
    </source>
</reference>
<dbReference type="InterPro" id="IPR044855">
    <property type="entry name" value="CoA-Trfase_III_dom3_sf"/>
</dbReference>
<dbReference type="InterPro" id="IPR003673">
    <property type="entry name" value="CoA-Trfase_fam_III"/>
</dbReference>
<keyword evidence="4" id="KW-1185">Reference proteome</keyword>
<protein>
    <recommendedName>
        <fullName evidence="5">Ig-like domain-containing protein</fullName>
    </recommendedName>
</protein>
<dbReference type="PANTHER" id="PTHR48207">
    <property type="entry name" value="SUCCINATE--HYDROXYMETHYLGLUTARATE COA-TRANSFERASE"/>
    <property type="match status" value="1"/>
</dbReference>
<dbReference type="InterPro" id="IPR023606">
    <property type="entry name" value="CoA-Trfase_III_dom_1_sf"/>
</dbReference>
<organism evidence="3 4">
    <name type="scientific">Tilletia caries</name>
    <name type="common">wheat bunt fungus</name>
    <dbReference type="NCBI Taxonomy" id="13290"/>
    <lineage>
        <taxon>Eukaryota</taxon>
        <taxon>Fungi</taxon>
        <taxon>Dikarya</taxon>
        <taxon>Basidiomycota</taxon>
        <taxon>Ustilaginomycotina</taxon>
        <taxon>Exobasidiomycetes</taxon>
        <taxon>Tilletiales</taxon>
        <taxon>Tilletiaceae</taxon>
        <taxon>Tilletia</taxon>
    </lineage>
</organism>
<proteinExistence type="inferred from homology"/>
<sequence length="500" mass="53305">MQNMFAPSATVLRPVTRITPSSHAWIGRGPAFRQCTAKIVASSRLTSTSLDCRSYSNTSDAASASNEAPQASIPQPLAGIRVLDLTRILAGPASTMLLSDLGADVIKVEHPKGGDDTRSWGPPFAPAPQSDQEALAVAQKAGVSQPSPHWKDLPPESAYFLCVNRGKRSITVDMKKPEGREVLHNLVKAADVLVENYLPGKLKSYGLDYDSCNKLNPGLVYASITGYGQTGPYATSPGYDVVIAADAGLMHITGEADRPPVKIGVAMTDLTTGLYTHGAIMAALLGRAKTGKGVHIDASLFESQIASLANIASNYLVAGVEAGRHGTAHPSIAPYQVFPTKDGFIMIGAGNDGQFKTLTRLLGAPKLATDPRFLTNGDRVANRDVLISLLNDLLSQQTSEQWLDLFRNAPPPHFPVAPIRDMRGTFEHPQTQARGMTQIMNHPRAGEIKVVSPAVSYGGGKMPLSRPPPVLGQHNDEVLSELGYSNADIARLRQEGAIGQ</sequence>
<gene>
    <name evidence="3" type="ORF">JKIAZH3_G9336</name>
</gene>
<evidence type="ECO:0000256" key="1">
    <source>
        <dbReference type="ARBA" id="ARBA00008383"/>
    </source>
</evidence>
<dbReference type="Proteomes" id="UP000836402">
    <property type="component" value="Unassembled WGS sequence"/>
</dbReference>
<evidence type="ECO:0008006" key="5">
    <source>
        <dbReference type="Google" id="ProtNLM"/>
    </source>
</evidence>
<evidence type="ECO:0000313" key="3">
    <source>
        <dbReference type="EMBL" id="CAD6953283.1"/>
    </source>
</evidence>
<comment type="similarity">
    <text evidence="1">Belongs to the CoA-transferase III family.</text>
</comment>
<keyword evidence="2" id="KW-0808">Transferase</keyword>
<dbReference type="SUPFAM" id="SSF89796">
    <property type="entry name" value="CoA-transferase family III (CaiB/BaiF)"/>
    <property type="match status" value="1"/>
</dbReference>